<gene>
    <name evidence="12" type="primary">mrsK2_1</name>
    <name evidence="13" type="ORF">ADS79_02540</name>
    <name evidence="12" type="ORF">BRE01_14840</name>
</gene>
<dbReference type="EMBL" id="BJON01000006">
    <property type="protein sequence ID" value="GED67782.1"/>
    <property type="molecule type" value="Genomic_DNA"/>
</dbReference>
<dbReference type="CDD" id="cd00082">
    <property type="entry name" value="HisKA"/>
    <property type="match status" value="1"/>
</dbReference>
<keyword evidence="7 13" id="KW-0418">Kinase</keyword>
<reference evidence="13" key="2">
    <citation type="submission" date="2015-07" db="EMBL/GenBank/DDBJ databases">
        <title>MeaNS - Measles Nucleotide Surveillance Program.</title>
        <authorList>
            <person name="Tran T."/>
            <person name="Druce J."/>
        </authorList>
    </citation>
    <scope>NUCLEOTIDE SEQUENCE</scope>
    <source>
        <strain evidence="13">DSM 9887</strain>
    </source>
</reference>
<evidence type="ECO:0000256" key="4">
    <source>
        <dbReference type="ARBA" id="ARBA00022553"/>
    </source>
</evidence>
<dbReference type="SMART" id="SM00388">
    <property type="entry name" value="HisKA"/>
    <property type="match status" value="1"/>
</dbReference>
<keyword evidence="8" id="KW-0067">ATP-binding</keyword>
<protein>
    <recommendedName>
        <fullName evidence="3">histidine kinase</fullName>
        <ecNumber evidence="3">2.7.13.3</ecNumber>
    </recommendedName>
</protein>
<dbReference type="InterPro" id="IPR050351">
    <property type="entry name" value="BphY/WalK/GraS-like"/>
</dbReference>
<keyword evidence="10" id="KW-0812">Transmembrane</keyword>
<dbReference type="Gene3D" id="3.30.565.10">
    <property type="entry name" value="Histidine kinase-like ATPase, C-terminal domain"/>
    <property type="match status" value="1"/>
</dbReference>
<dbReference type="Pfam" id="PF02518">
    <property type="entry name" value="HATPase_c"/>
    <property type="match status" value="1"/>
</dbReference>
<reference evidence="12 15" key="3">
    <citation type="submission" date="2019-06" db="EMBL/GenBank/DDBJ databases">
        <title>Whole genome shotgun sequence of Brevibacillus reuszeri NBRC 15719.</title>
        <authorList>
            <person name="Hosoyama A."/>
            <person name="Uohara A."/>
            <person name="Ohji S."/>
            <person name="Ichikawa N."/>
        </authorList>
    </citation>
    <scope>NUCLEOTIDE SEQUENCE [LARGE SCALE GENOMIC DNA]</scope>
    <source>
        <strain evidence="12 15">NBRC 15719</strain>
    </source>
</reference>
<dbReference type="EMBL" id="LGIQ01000002">
    <property type="protein sequence ID" value="KNB74584.1"/>
    <property type="molecule type" value="Genomic_DNA"/>
</dbReference>
<dbReference type="PATRIC" id="fig|54915.3.peg.5673"/>
<dbReference type="EC" id="2.7.13.3" evidence="3"/>
<reference evidence="14" key="1">
    <citation type="submission" date="2015-07" db="EMBL/GenBank/DDBJ databases">
        <title>Genome sequencing project for genomic taxonomy and phylogenomics of Bacillus-like bacteria.</title>
        <authorList>
            <person name="Liu B."/>
            <person name="Wang J."/>
            <person name="Zhu Y."/>
            <person name="Liu G."/>
            <person name="Chen Q."/>
            <person name="Chen Z."/>
            <person name="Lan J."/>
            <person name="Che J."/>
            <person name="Ge C."/>
            <person name="Shi H."/>
            <person name="Pan Z."/>
            <person name="Liu X."/>
        </authorList>
    </citation>
    <scope>NUCLEOTIDE SEQUENCE [LARGE SCALE GENOMIC DNA]</scope>
    <source>
        <strain evidence="14">DSM 9887</strain>
    </source>
</reference>
<dbReference type="InterPro" id="IPR036890">
    <property type="entry name" value="HATPase_C_sf"/>
</dbReference>
<dbReference type="GO" id="GO:0000155">
    <property type="term" value="F:phosphorelay sensor kinase activity"/>
    <property type="evidence" value="ECO:0007669"/>
    <property type="project" value="InterPro"/>
</dbReference>
<comment type="catalytic activity">
    <reaction evidence="1">
        <text>ATP + protein L-histidine = ADP + protein N-phospho-L-histidine.</text>
        <dbReference type="EC" id="2.7.13.3"/>
    </reaction>
</comment>
<feature type="transmembrane region" description="Helical" evidence="10">
    <location>
        <begin position="257"/>
        <end position="278"/>
    </location>
</feature>
<dbReference type="RefSeq" id="WP_049736830.1">
    <property type="nucleotide sequence ID" value="NZ_BJON01000006.1"/>
</dbReference>
<accession>A0A0K9Z0U2</accession>
<dbReference type="OrthoDB" id="368131at2"/>
<evidence type="ECO:0000259" key="11">
    <source>
        <dbReference type="PROSITE" id="PS50109"/>
    </source>
</evidence>
<evidence type="ECO:0000256" key="5">
    <source>
        <dbReference type="ARBA" id="ARBA00022679"/>
    </source>
</evidence>
<feature type="transmembrane region" description="Helical" evidence="10">
    <location>
        <begin position="12"/>
        <end position="35"/>
    </location>
</feature>
<evidence type="ECO:0000256" key="1">
    <source>
        <dbReference type="ARBA" id="ARBA00000085"/>
    </source>
</evidence>
<evidence type="ECO:0000256" key="2">
    <source>
        <dbReference type="ARBA" id="ARBA00004370"/>
    </source>
</evidence>
<dbReference type="Pfam" id="PF00512">
    <property type="entry name" value="HisKA"/>
    <property type="match status" value="1"/>
</dbReference>
<evidence type="ECO:0000313" key="14">
    <source>
        <dbReference type="Proteomes" id="UP000036834"/>
    </source>
</evidence>
<dbReference type="InterPro" id="IPR004358">
    <property type="entry name" value="Sig_transdc_His_kin-like_C"/>
</dbReference>
<keyword evidence="5" id="KW-0808">Transferase</keyword>
<evidence type="ECO:0000256" key="6">
    <source>
        <dbReference type="ARBA" id="ARBA00022741"/>
    </source>
</evidence>
<dbReference type="InterPro" id="IPR036097">
    <property type="entry name" value="HisK_dim/P_sf"/>
</dbReference>
<proteinExistence type="predicted"/>
<dbReference type="PROSITE" id="PS50109">
    <property type="entry name" value="HIS_KIN"/>
    <property type="match status" value="1"/>
</dbReference>
<dbReference type="GO" id="GO:0030295">
    <property type="term" value="F:protein kinase activator activity"/>
    <property type="evidence" value="ECO:0007669"/>
    <property type="project" value="TreeGrafter"/>
</dbReference>
<dbReference type="InterPro" id="IPR005467">
    <property type="entry name" value="His_kinase_dom"/>
</dbReference>
<evidence type="ECO:0000256" key="8">
    <source>
        <dbReference type="ARBA" id="ARBA00022840"/>
    </source>
</evidence>
<evidence type="ECO:0000256" key="9">
    <source>
        <dbReference type="ARBA" id="ARBA00023012"/>
    </source>
</evidence>
<dbReference type="InterPro" id="IPR003661">
    <property type="entry name" value="HisK_dim/P_dom"/>
</dbReference>
<dbReference type="Gene3D" id="1.10.287.130">
    <property type="match status" value="1"/>
</dbReference>
<keyword evidence="10" id="KW-0472">Membrane</keyword>
<organism evidence="13 14">
    <name type="scientific">Brevibacillus reuszeri</name>
    <dbReference type="NCBI Taxonomy" id="54915"/>
    <lineage>
        <taxon>Bacteria</taxon>
        <taxon>Bacillati</taxon>
        <taxon>Bacillota</taxon>
        <taxon>Bacilli</taxon>
        <taxon>Bacillales</taxon>
        <taxon>Paenibacillaceae</taxon>
        <taxon>Brevibacillus</taxon>
    </lineage>
</organism>
<dbReference type="STRING" id="54915.ADS79_02540"/>
<dbReference type="GO" id="GO:0000156">
    <property type="term" value="F:phosphorelay response regulator activity"/>
    <property type="evidence" value="ECO:0007669"/>
    <property type="project" value="TreeGrafter"/>
</dbReference>
<dbReference type="PANTHER" id="PTHR42878">
    <property type="entry name" value="TWO-COMPONENT HISTIDINE KINASE"/>
    <property type="match status" value="1"/>
</dbReference>
<name>A0A0K9Z0U2_9BACL</name>
<dbReference type="PANTHER" id="PTHR42878:SF12">
    <property type="entry name" value="SENSOR HISTIDINE KINASE YCBM"/>
    <property type="match status" value="1"/>
</dbReference>
<evidence type="ECO:0000256" key="3">
    <source>
        <dbReference type="ARBA" id="ARBA00012438"/>
    </source>
</evidence>
<dbReference type="SUPFAM" id="SSF47384">
    <property type="entry name" value="Homodimeric domain of signal transducing histidine kinase"/>
    <property type="match status" value="1"/>
</dbReference>
<evidence type="ECO:0000313" key="13">
    <source>
        <dbReference type="EMBL" id="KNB74584.1"/>
    </source>
</evidence>
<evidence type="ECO:0000313" key="12">
    <source>
        <dbReference type="EMBL" id="GED67782.1"/>
    </source>
</evidence>
<comment type="caution">
    <text evidence="13">The sequence shown here is derived from an EMBL/GenBank/DDBJ whole genome shotgun (WGS) entry which is preliminary data.</text>
</comment>
<evidence type="ECO:0000256" key="7">
    <source>
        <dbReference type="ARBA" id="ARBA00022777"/>
    </source>
</evidence>
<dbReference type="SMART" id="SM00387">
    <property type="entry name" value="HATPase_c"/>
    <property type="match status" value="1"/>
</dbReference>
<comment type="subcellular location">
    <subcellularLocation>
        <location evidence="2">Membrane</location>
    </subcellularLocation>
</comment>
<feature type="domain" description="Histidine kinase" evidence="11">
    <location>
        <begin position="359"/>
        <end position="579"/>
    </location>
</feature>
<dbReference type="CDD" id="cd00075">
    <property type="entry name" value="HATPase"/>
    <property type="match status" value="1"/>
</dbReference>
<sequence>MNLRKKLIIQYVRQFFGFVVVLFVCMSISLMVLGVRVTNEEIAADPSRLSASDLAMQLSAEGETIRVENKVEKSVAAHNGWMQIMDEQGKAIYTFHTPADIPTTYTPGEWIAWIQNERAAPYHFTYWIVTVAEKKMIVLYATPAPEFELMRQLLVSQPLGSKQATEGLQQNFSRENAWYVIYDRDGQLLEQWNHANASLRLDLTEVLQNGQGQKNTPQRIISRYDQESGKTYVVGLHNPGFQADAAGDSVDNVLEDVLRQLLVIMILCIVFIGSWYALRVGKPLLHMVSWIERLSKGQYIEPVARNGRRAGMTRKGKWKSPFAVYKDMFDALAHLSETLRMNEQRQKDMERTREEWISGLSHDLKTPLSSIFGYAAILETEAYEWAEGEVGQFGRTIREKADYMNGLIEDLNLTYRLKNNALPLVKESIEVVEAIRRITVDMVNDPGADEHVIEFRTSVPVVYAEVDPSYFRRIIVNILANAIKHTPAGTQVLVSVNALEEHDGFAVAISDNGPGMDEQTQANLFERYYRGGHTEEDVSGTGLGMAIAKQLVLAHGGEIRAWSAQGKGTTVTMTFPRVTPVIRKD</sequence>
<keyword evidence="15" id="KW-1185">Reference proteome</keyword>
<dbReference type="GO" id="GO:0007234">
    <property type="term" value="P:osmosensory signaling via phosphorelay pathway"/>
    <property type="evidence" value="ECO:0007669"/>
    <property type="project" value="TreeGrafter"/>
</dbReference>
<keyword evidence="4" id="KW-0597">Phosphoprotein</keyword>
<keyword evidence="6" id="KW-0547">Nucleotide-binding</keyword>
<dbReference type="GO" id="GO:0005524">
    <property type="term" value="F:ATP binding"/>
    <property type="evidence" value="ECO:0007669"/>
    <property type="project" value="UniProtKB-KW"/>
</dbReference>
<dbReference type="Proteomes" id="UP000319578">
    <property type="component" value="Unassembled WGS sequence"/>
</dbReference>
<keyword evidence="9" id="KW-0902">Two-component regulatory system</keyword>
<dbReference type="PRINTS" id="PR00344">
    <property type="entry name" value="BCTRLSENSOR"/>
</dbReference>
<evidence type="ECO:0000313" key="15">
    <source>
        <dbReference type="Proteomes" id="UP000319578"/>
    </source>
</evidence>
<dbReference type="InterPro" id="IPR003594">
    <property type="entry name" value="HATPase_dom"/>
</dbReference>
<dbReference type="SUPFAM" id="SSF55874">
    <property type="entry name" value="ATPase domain of HSP90 chaperone/DNA topoisomerase II/histidine kinase"/>
    <property type="match status" value="1"/>
</dbReference>
<dbReference type="AlphaFoldDB" id="A0A0K9Z0U2"/>
<evidence type="ECO:0000256" key="10">
    <source>
        <dbReference type="SAM" id="Phobius"/>
    </source>
</evidence>
<dbReference type="Proteomes" id="UP000036834">
    <property type="component" value="Unassembled WGS sequence"/>
</dbReference>
<keyword evidence="10" id="KW-1133">Transmembrane helix</keyword>